<proteinExistence type="predicted"/>
<gene>
    <name evidence="1" type="ORF">TNCT_329121</name>
</gene>
<evidence type="ECO:0000313" key="2">
    <source>
        <dbReference type="Proteomes" id="UP000887116"/>
    </source>
</evidence>
<reference evidence="1" key="1">
    <citation type="submission" date="2020-07" db="EMBL/GenBank/DDBJ databases">
        <title>Multicomponent nature underlies the extraordinary mechanical properties of spider dragline silk.</title>
        <authorList>
            <person name="Kono N."/>
            <person name="Nakamura H."/>
            <person name="Mori M."/>
            <person name="Yoshida Y."/>
            <person name="Ohtoshi R."/>
            <person name="Malay A.D."/>
            <person name="Moran D.A.P."/>
            <person name="Tomita M."/>
            <person name="Numata K."/>
            <person name="Arakawa K."/>
        </authorList>
    </citation>
    <scope>NUCLEOTIDE SEQUENCE</scope>
</reference>
<dbReference type="AlphaFoldDB" id="A0A8X6M4L8"/>
<accession>A0A8X6M4L8</accession>
<dbReference type="Proteomes" id="UP000887116">
    <property type="component" value="Unassembled WGS sequence"/>
</dbReference>
<evidence type="ECO:0000313" key="1">
    <source>
        <dbReference type="EMBL" id="GFR31134.1"/>
    </source>
</evidence>
<sequence>MDMLGVDVGGLLSVDSWVTNMVLNLPLQIVRPKEKMKTIVELDGFPRIYMPTHPLNRTAEAIEARLSEPLF</sequence>
<organism evidence="1 2">
    <name type="scientific">Trichonephila clavata</name>
    <name type="common">Joro spider</name>
    <name type="synonym">Nephila clavata</name>
    <dbReference type="NCBI Taxonomy" id="2740835"/>
    <lineage>
        <taxon>Eukaryota</taxon>
        <taxon>Metazoa</taxon>
        <taxon>Ecdysozoa</taxon>
        <taxon>Arthropoda</taxon>
        <taxon>Chelicerata</taxon>
        <taxon>Arachnida</taxon>
        <taxon>Araneae</taxon>
        <taxon>Araneomorphae</taxon>
        <taxon>Entelegynae</taxon>
        <taxon>Araneoidea</taxon>
        <taxon>Nephilidae</taxon>
        <taxon>Trichonephila</taxon>
    </lineage>
</organism>
<keyword evidence="2" id="KW-1185">Reference proteome</keyword>
<dbReference type="EMBL" id="BMAO01029353">
    <property type="protein sequence ID" value="GFR31134.1"/>
    <property type="molecule type" value="Genomic_DNA"/>
</dbReference>
<protein>
    <submittedName>
        <fullName evidence="1">Uncharacterized protein</fullName>
    </submittedName>
</protein>
<name>A0A8X6M4L8_TRICU</name>
<comment type="caution">
    <text evidence="1">The sequence shown here is derived from an EMBL/GenBank/DDBJ whole genome shotgun (WGS) entry which is preliminary data.</text>
</comment>